<dbReference type="Proteomes" id="UP000216052">
    <property type="component" value="Chromosome"/>
</dbReference>
<proteinExistence type="predicted"/>
<sequence length="233" mass="25927">MISCIVPLAGPDFNTEKHGIKPLVPIDGEPLIKKVLKSRTWYNSLLGEEAITFVLRDTEGTEKVISYLQEEFSGCHFVKLSGLSKGALLSALAGAALLNNYDQPVVVDLVDIIFQSELNPVEIFANNPFIGGIIPYFKSNNPQYSYLEMSGQWVKQTAEKKVISNAVSAGVYFFRDLPLFLEAAADSIRFDKLYSYNNTMFLCPAMNGIIRRNKLVKAVPVQDVVELSLLFHT</sequence>
<evidence type="ECO:0000313" key="2">
    <source>
        <dbReference type="Proteomes" id="UP000216052"/>
    </source>
</evidence>
<dbReference type="RefSeq" id="WP_093796632.1">
    <property type="nucleotide sequence ID" value="NZ_CP155571.1"/>
</dbReference>
<protein>
    <submittedName>
        <fullName evidence="1">Uncharacterized protein</fullName>
    </submittedName>
</protein>
<gene>
    <name evidence="1" type="ORF">SPACI_051420</name>
</gene>
<keyword evidence="2" id="KW-1185">Reference proteome</keyword>
<dbReference type="EMBL" id="CP155571">
    <property type="protein sequence ID" value="XFO75031.1"/>
    <property type="molecule type" value="Genomic_DNA"/>
</dbReference>
<reference evidence="1" key="1">
    <citation type="submission" date="2024-05" db="EMBL/GenBank/DDBJ databases">
        <title>Isolation and characterization of Sporomusa carbonis sp. nov., a carboxydotrophic hydrogenogen in the genus of Sporomusa isolated from a charcoal burning pile.</title>
        <authorList>
            <person name="Boeer T."/>
            <person name="Rosenbaum F."/>
            <person name="Eysell L."/>
            <person name="Mueller V."/>
            <person name="Daniel R."/>
            <person name="Poehlein A."/>
        </authorList>
    </citation>
    <scope>NUCLEOTIDE SEQUENCE [LARGE SCALE GENOMIC DNA]</scope>
    <source>
        <strain evidence="1">DSM 3132</strain>
    </source>
</reference>
<dbReference type="InterPro" id="IPR029044">
    <property type="entry name" value="Nucleotide-diphossugar_trans"/>
</dbReference>
<dbReference type="Gene3D" id="3.90.550.10">
    <property type="entry name" value="Spore Coat Polysaccharide Biosynthesis Protein SpsA, Chain A"/>
    <property type="match status" value="1"/>
</dbReference>
<evidence type="ECO:0000313" key="1">
    <source>
        <dbReference type="EMBL" id="XFO75031.1"/>
    </source>
</evidence>
<organism evidence="1 2">
    <name type="scientific">Sporomusa acidovorans (strain ATCC 49682 / DSM 3132 / Mol)</name>
    <dbReference type="NCBI Taxonomy" id="1123286"/>
    <lineage>
        <taxon>Bacteria</taxon>
        <taxon>Bacillati</taxon>
        <taxon>Bacillota</taxon>
        <taxon>Negativicutes</taxon>
        <taxon>Selenomonadales</taxon>
        <taxon>Sporomusaceae</taxon>
        <taxon>Sporomusa</taxon>
    </lineage>
</organism>
<dbReference type="SUPFAM" id="SSF53448">
    <property type="entry name" value="Nucleotide-diphospho-sugar transferases"/>
    <property type="match status" value="1"/>
</dbReference>
<name>A0ABZ3JAB2_SPOA4</name>
<accession>A0ABZ3JAB2</accession>